<comment type="catalytic activity">
    <reaction evidence="2">
        <text>2 GTP = 3',3'-c-di-GMP + 2 diphosphate</text>
        <dbReference type="Rhea" id="RHEA:24898"/>
        <dbReference type="ChEBI" id="CHEBI:33019"/>
        <dbReference type="ChEBI" id="CHEBI:37565"/>
        <dbReference type="ChEBI" id="CHEBI:58805"/>
        <dbReference type="EC" id="2.7.7.65"/>
    </reaction>
</comment>
<keyword evidence="5" id="KW-1185">Reference proteome</keyword>
<dbReference type="SMART" id="SM00267">
    <property type="entry name" value="GGDEF"/>
    <property type="match status" value="1"/>
</dbReference>
<dbReference type="SUPFAM" id="SSF55073">
    <property type="entry name" value="Nucleotide cyclase"/>
    <property type="match status" value="1"/>
</dbReference>
<dbReference type="InterPro" id="IPR029787">
    <property type="entry name" value="Nucleotide_cyclase"/>
</dbReference>
<accession>A0A1H9CQZ3</accession>
<dbReference type="InterPro" id="IPR000160">
    <property type="entry name" value="GGDEF_dom"/>
</dbReference>
<dbReference type="NCBIfam" id="TIGR00254">
    <property type="entry name" value="GGDEF"/>
    <property type="match status" value="1"/>
</dbReference>
<dbReference type="RefSeq" id="WP_074641361.1">
    <property type="nucleotide sequence ID" value="NZ_FOFU01000002.1"/>
</dbReference>
<dbReference type="PROSITE" id="PS50887">
    <property type="entry name" value="GGDEF"/>
    <property type="match status" value="1"/>
</dbReference>
<reference evidence="4 5" key="1">
    <citation type="submission" date="2016-10" db="EMBL/GenBank/DDBJ databases">
        <authorList>
            <person name="de Groot N.N."/>
        </authorList>
    </citation>
    <scope>NUCLEOTIDE SEQUENCE [LARGE SCALE GENOMIC DNA]</scope>
    <source>
        <strain evidence="4 5">B25</strain>
    </source>
</reference>
<dbReference type="InterPro" id="IPR043128">
    <property type="entry name" value="Rev_trsase/Diguanyl_cyclase"/>
</dbReference>
<dbReference type="CDD" id="cd01949">
    <property type="entry name" value="GGDEF"/>
    <property type="match status" value="1"/>
</dbReference>
<dbReference type="EC" id="2.7.7.65" evidence="1"/>
<dbReference type="EMBL" id="FOFU01000002">
    <property type="protein sequence ID" value="SEQ03477.1"/>
    <property type="molecule type" value="Genomic_DNA"/>
</dbReference>
<proteinExistence type="predicted"/>
<evidence type="ECO:0000259" key="3">
    <source>
        <dbReference type="PROSITE" id="PS50887"/>
    </source>
</evidence>
<dbReference type="Gene3D" id="3.30.70.270">
    <property type="match status" value="1"/>
</dbReference>
<dbReference type="STRING" id="163.SAMN04487775_101368"/>
<evidence type="ECO:0000256" key="1">
    <source>
        <dbReference type="ARBA" id="ARBA00012528"/>
    </source>
</evidence>
<dbReference type="OrthoDB" id="9779586at2"/>
<evidence type="ECO:0000256" key="2">
    <source>
        <dbReference type="ARBA" id="ARBA00034247"/>
    </source>
</evidence>
<dbReference type="GO" id="GO:0052621">
    <property type="term" value="F:diguanylate cyclase activity"/>
    <property type="evidence" value="ECO:0007669"/>
    <property type="project" value="UniProtKB-EC"/>
</dbReference>
<name>A0A1H9CQZ3_9SPIR</name>
<evidence type="ECO:0000313" key="5">
    <source>
        <dbReference type="Proteomes" id="UP000182360"/>
    </source>
</evidence>
<sequence>MNAYSKESISDLIFDKIDSIIVVDAKNDSYHTIKKHGVFENFLEDNGSYKSLIEKLWFHLNDNSNKIAEEYHVFIPMIGEFKGKYVDRVKINWENQIHLVQISIYPLDETASHYIFMLDELDNCEYLREFLTDRKLDTIQSTFLFSMYVDLIKDISYSINVSEISNDPMNYDVKYSTWRQMIVNMIWPADQKLFLERTDPDYLKNNLEPGRTTSFDCQMKNLEGAFIWVKLIFSRTETTNTDDFRFVFMVQDIHDNSLKLFDTLKRYEELASKDPLTSIYNHGRIETEIINSIDAFHTKGIPVSFMMLDIDHFKSVNDKYGHSVGDIVLKQFVKEINEFIAPYNFTIGRWGGEEFVCVCYDMKLDEVAKLADELRQKISETDFKKVIKLTCSIGLTEVKKDDTAQIIFDRVDHAMYEAKTNGRNRIITN</sequence>
<dbReference type="AlphaFoldDB" id="A0A1H9CQZ3"/>
<dbReference type="PANTHER" id="PTHR45138:SF9">
    <property type="entry name" value="DIGUANYLATE CYCLASE DGCM-RELATED"/>
    <property type="match status" value="1"/>
</dbReference>
<gene>
    <name evidence="4" type="ORF">SAMN04487977_102269</name>
</gene>
<protein>
    <recommendedName>
        <fullName evidence="1">diguanylate cyclase</fullName>
        <ecNumber evidence="1">2.7.7.65</ecNumber>
    </recommendedName>
</protein>
<evidence type="ECO:0000313" key="4">
    <source>
        <dbReference type="EMBL" id="SEQ03477.1"/>
    </source>
</evidence>
<dbReference type="FunFam" id="3.30.70.270:FF:000001">
    <property type="entry name" value="Diguanylate cyclase domain protein"/>
    <property type="match status" value="1"/>
</dbReference>
<dbReference type="Proteomes" id="UP000182360">
    <property type="component" value="Unassembled WGS sequence"/>
</dbReference>
<dbReference type="PANTHER" id="PTHR45138">
    <property type="entry name" value="REGULATORY COMPONENTS OF SENSORY TRANSDUCTION SYSTEM"/>
    <property type="match status" value="1"/>
</dbReference>
<dbReference type="Pfam" id="PF00990">
    <property type="entry name" value="GGDEF"/>
    <property type="match status" value="1"/>
</dbReference>
<dbReference type="InterPro" id="IPR050469">
    <property type="entry name" value="Diguanylate_Cyclase"/>
</dbReference>
<feature type="domain" description="GGDEF" evidence="3">
    <location>
        <begin position="301"/>
        <end position="429"/>
    </location>
</feature>
<organism evidence="4 5">
    <name type="scientific">Treponema bryantii</name>
    <dbReference type="NCBI Taxonomy" id="163"/>
    <lineage>
        <taxon>Bacteria</taxon>
        <taxon>Pseudomonadati</taxon>
        <taxon>Spirochaetota</taxon>
        <taxon>Spirochaetia</taxon>
        <taxon>Spirochaetales</taxon>
        <taxon>Treponemataceae</taxon>
        <taxon>Treponema</taxon>
    </lineage>
</organism>